<dbReference type="Proteomes" id="UP000246171">
    <property type="component" value="Unassembled WGS sequence"/>
</dbReference>
<comment type="caution">
    <text evidence="1">The sequence shown here is derived from an EMBL/GenBank/DDBJ whole genome shotgun (WGS) entry which is preliminary data.</text>
</comment>
<dbReference type="EMBL" id="MSFU01000001">
    <property type="protein sequence ID" value="PWY85297.1"/>
    <property type="molecule type" value="Genomic_DNA"/>
</dbReference>
<protein>
    <submittedName>
        <fullName evidence="1">Uncharacterized protein</fullName>
    </submittedName>
</protein>
<name>A0A317WJF0_ASPEC</name>
<dbReference type="GeneID" id="37057761"/>
<evidence type="ECO:0000313" key="2">
    <source>
        <dbReference type="Proteomes" id="UP000246171"/>
    </source>
</evidence>
<dbReference type="RefSeq" id="XP_025393217.1">
    <property type="nucleotide sequence ID" value="XM_025535799.1"/>
</dbReference>
<accession>A0A317WJF0</accession>
<sequence length="177" mass="20448">MTTMTTSQAEWSCSLCFDKPRHPQPSWPERFFRLLRCDSVSFHRFRSLSIADNRPGNYRFVTVERALVASIFWLFAQKVVCITGTFLSISFDTTTAWRGDPKVSWSFPQVGSMRQGLPGYYSPIIHEVLNAVYCVASLHPHSLTINTSHLTCTKYVPNIIQWVKSKKEKKRKKKLQN</sequence>
<proteinExistence type="predicted"/>
<organism evidence="1 2">
    <name type="scientific">Aspergillus eucalypticola (strain CBS 122712 / IBT 29274)</name>
    <dbReference type="NCBI Taxonomy" id="1448314"/>
    <lineage>
        <taxon>Eukaryota</taxon>
        <taxon>Fungi</taxon>
        <taxon>Dikarya</taxon>
        <taxon>Ascomycota</taxon>
        <taxon>Pezizomycotina</taxon>
        <taxon>Eurotiomycetes</taxon>
        <taxon>Eurotiomycetidae</taxon>
        <taxon>Eurotiales</taxon>
        <taxon>Aspergillaceae</taxon>
        <taxon>Aspergillus</taxon>
        <taxon>Aspergillus subgen. Circumdati</taxon>
    </lineage>
</organism>
<gene>
    <name evidence="1" type="ORF">BO83DRAFT_4345</name>
</gene>
<dbReference type="VEuPathDB" id="FungiDB:BO83DRAFT_4345"/>
<dbReference type="AlphaFoldDB" id="A0A317WJF0"/>
<evidence type="ECO:0000313" key="1">
    <source>
        <dbReference type="EMBL" id="PWY85297.1"/>
    </source>
</evidence>
<keyword evidence="2" id="KW-1185">Reference proteome</keyword>
<reference evidence="1" key="1">
    <citation type="submission" date="2016-12" db="EMBL/GenBank/DDBJ databases">
        <title>The genomes of Aspergillus section Nigri reveals drivers in fungal speciation.</title>
        <authorList>
            <consortium name="DOE Joint Genome Institute"/>
            <person name="Vesth T.C."/>
            <person name="Nybo J."/>
            <person name="Theobald S."/>
            <person name="Brandl J."/>
            <person name="Frisvad J.C."/>
            <person name="Nielsen K.F."/>
            <person name="Lyhne E.K."/>
            <person name="Kogle M.E."/>
            <person name="Kuo A."/>
            <person name="Riley R."/>
            <person name="Clum A."/>
            <person name="Nolan M."/>
            <person name="Lipzen A."/>
            <person name="Salamov A."/>
            <person name="Henrissat B."/>
            <person name="Wiebenga A."/>
            <person name="De vries R.P."/>
            <person name="Grigoriev I.V."/>
            <person name="Mortensen U.H."/>
            <person name="Andersen M.R."/>
            <person name="Baker S.E."/>
        </authorList>
    </citation>
    <scope>NUCLEOTIDE SEQUENCE</scope>
    <source>
        <strain evidence="1">CBS 122712</strain>
    </source>
</reference>